<evidence type="ECO:0000313" key="2">
    <source>
        <dbReference type="EMBL" id="MBO2989022.1"/>
    </source>
</evidence>
<dbReference type="SUPFAM" id="SSF53756">
    <property type="entry name" value="UDP-Glycosyltransferase/glycogen phosphorylase"/>
    <property type="match status" value="1"/>
</dbReference>
<dbReference type="EMBL" id="JAGFBF010000001">
    <property type="protein sequence ID" value="MBO2989022.1"/>
    <property type="molecule type" value="Genomic_DNA"/>
</dbReference>
<evidence type="ECO:0000259" key="1">
    <source>
        <dbReference type="Pfam" id="PF04101"/>
    </source>
</evidence>
<dbReference type="PANTHER" id="PTHR21015:SF22">
    <property type="entry name" value="GLYCOSYLTRANSFERASE"/>
    <property type="match status" value="1"/>
</dbReference>
<dbReference type="InterPro" id="IPR007235">
    <property type="entry name" value="Glyco_trans_28_C"/>
</dbReference>
<dbReference type="Gene3D" id="3.40.50.2000">
    <property type="entry name" value="Glycogen Phosphorylase B"/>
    <property type="match status" value="1"/>
</dbReference>
<dbReference type="RefSeq" id="WP_208236825.1">
    <property type="nucleotide sequence ID" value="NZ_BAAAQU010000001.1"/>
</dbReference>
<name>A0A939TQJ1_9MICO</name>
<protein>
    <recommendedName>
        <fullName evidence="1">Glycosyl transferase family 28 C-terminal domain-containing protein</fullName>
    </recommendedName>
</protein>
<proteinExistence type="predicted"/>
<sequence length="330" mass="34696">MIGYYVHHHGGGHAARATAIARELEAPVTGISSLPRPDGWPGEWLQIPLDEGDEQSDADAHGQLHWVPLGSTGLRERAAVISAWIAAAEPRAMVIDVSVEVALLARLHGVPVAVFALPGARGDAAHRLGFEIAAVILAAWPPQATGLVTGLTAAAERRLAPVGAIGRLAPFPDERSAEDPHRVLVLAGRGGDEFSPTALDRARASAPHWTWEHIGGSGTWVDDVGPSLSAASVVITHAGQGALADVAAARKPAVVVPQTRPHDEQHASARVLAAGDWPVIVRDRFPDGGWETLLERASGLDGARWEQWNDGNGAARAAAVIDELAGRRSR</sequence>
<organism evidence="2 3">
    <name type="scientific">Leucobacter tardus</name>
    <dbReference type="NCBI Taxonomy" id="501483"/>
    <lineage>
        <taxon>Bacteria</taxon>
        <taxon>Bacillati</taxon>
        <taxon>Actinomycetota</taxon>
        <taxon>Actinomycetes</taxon>
        <taxon>Micrococcales</taxon>
        <taxon>Microbacteriaceae</taxon>
        <taxon>Leucobacter</taxon>
    </lineage>
</organism>
<gene>
    <name evidence="2" type="ORF">J4H85_03280</name>
</gene>
<comment type="caution">
    <text evidence="2">The sequence shown here is derived from an EMBL/GenBank/DDBJ whole genome shotgun (WGS) entry which is preliminary data.</text>
</comment>
<dbReference type="Pfam" id="PF04101">
    <property type="entry name" value="Glyco_tran_28_C"/>
    <property type="match status" value="1"/>
</dbReference>
<dbReference type="GO" id="GO:0016758">
    <property type="term" value="F:hexosyltransferase activity"/>
    <property type="evidence" value="ECO:0007669"/>
    <property type="project" value="InterPro"/>
</dbReference>
<dbReference type="Proteomes" id="UP000668403">
    <property type="component" value="Unassembled WGS sequence"/>
</dbReference>
<dbReference type="PANTHER" id="PTHR21015">
    <property type="entry name" value="UDP-N-ACETYLGLUCOSAMINE--N-ACETYLMURAMYL-(PENTAPEPTIDE) PYROPHOSPHORYL-UNDECAPRENOL N-ACETYLGLUCOSAMINE TRANSFERASE 1"/>
    <property type="match status" value="1"/>
</dbReference>
<evidence type="ECO:0000313" key="3">
    <source>
        <dbReference type="Proteomes" id="UP000668403"/>
    </source>
</evidence>
<keyword evidence="3" id="KW-1185">Reference proteome</keyword>
<reference evidence="2" key="1">
    <citation type="submission" date="2021-03" db="EMBL/GenBank/DDBJ databases">
        <title>Leucobacter chromiisoli sp. nov., isolated from chromium-containing soil of chemical plant.</title>
        <authorList>
            <person name="Xu Z."/>
        </authorList>
    </citation>
    <scope>NUCLEOTIDE SEQUENCE</scope>
    <source>
        <strain evidence="2">K 70/01</strain>
    </source>
</reference>
<dbReference type="AlphaFoldDB" id="A0A939TQJ1"/>
<accession>A0A939TQJ1</accession>
<feature type="domain" description="Glycosyl transferase family 28 C-terminal" evidence="1">
    <location>
        <begin position="221"/>
        <end position="272"/>
    </location>
</feature>